<evidence type="ECO:0000313" key="3">
    <source>
        <dbReference type="Proteomes" id="UP000254869"/>
    </source>
</evidence>
<evidence type="ECO:0000313" key="2">
    <source>
        <dbReference type="EMBL" id="RDI59043.1"/>
    </source>
</evidence>
<dbReference type="AlphaFoldDB" id="A0A370HKB0"/>
<proteinExistence type="predicted"/>
<dbReference type="SUPFAM" id="SSF50475">
    <property type="entry name" value="FMN-binding split barrel"/>
    <property type="match status" value="1"/>
</dbReference>
<dbReference type="Proteomes" id="UP000254869">
    <property type="component" value="Unassembled WGS sequence"/>
</dbReference>
<protein>
    <recommendedName>
        <fullName evidence="4">Pyridoxamine 5'-phosphate oxidase</fullName>
    </recommendedName>
</protein>
<dbReference type="EMBL" id="QQBC01000019">
    <property type="protein sequence ID" value="RDI59043.1"/>
    <property type="molecule type" value="Genomic_DNA"/>
</dbReference>
<organism evidence="2 3">
    <name type="scientific">Nocardia pseudobrasiliensis</name>
    <dbReference type="NCBI Taxonomy" id="45979"/>
    <lineage>
        <taxon>Bacteria</taxon>
        <taxon>Bacillati</taxon>
        <taxon>Actinomycetota</taxon>
        <taxon>Actinomycetes</taxon>
        <taxon>Mycobacteriales</taxon>
        <taxon>Nocardiaceae</taxon>
        <taxon>Nocardia</taxon>
    </lineage>
</organism>
<evidence type="ECO:0008006" key="4">
    <source>
        <dbReference type="Google" id="ProtNLM"/>
    </source>
</evidence>
<reference evidence="2 3" key="1">
    <citation type="submission" date="2018-07" db="EMBL/GenBank/DDBJ databases">
        <title>Genomic Encyclopedia of Type Strains, Phase IV (KMG-IV): sequencing the most valuable type-strain genomes for metagenomic binning, comparative biology and taxonomic classification.</title>
        <authorList>
            <person name="Goeker M."/>
        </authorList>
    </citation>
    <scope>NUCLEOTIDE SEQUENCE [LARGE SCALE GENOMIC DNA]</scope>
    <source>
        <strain evidence="2 3">DSM 44290</strain>
    </source>
</reference>
<dbReference type="InterPro" id="IPR012349">
    <property type="entry name" value="Split_barrel_FMN-bd"/>
</dbReference>
<feature type="region of interest" description="Disordered" evidence="1">
    <location>
        <begin position="179"/>
        <end position="202"/>
    </location>
</feature>
<dbReference type="STRING" id="1210086.GCA_001613105_04917"/>
<feature type="compositionally biased region" description="Polar residues" evidence="1">
    <location>
        <begin position="187"/>
        <end position="202"/>
    </location>
</feature>
<name>A0A370HKB0_9NOCA</name>
<sequence>MSGHTTAQPISLSRARGSRHLGVSVVSETLASVANWSEFHRSSPDLADTGRALLYQVGVGLGFLATVRRDGGPRVHPICPLLLPDDPVGTELYAFIVPGPKQDDLHRDGRYSLHSFPCEDNEDAFYCTGRAEDVADAGIRRALSDLFVAERSKFDVAAPDADAHLFRFGLDRVLVTRTVGHGDPDPQHTTWRAPTGSQGPKS</sequence>
<dbReference type="Gene3D" id="2.30.110.10">
    <property type="entry name" value="Electron Transport, Fmn-binding Protein, Chain A"/>
    <property type="match status" value="1"/>
</dbReference>
<keyword evidence="3" id="KW-1185">Reference proteome</keyword>
<gene>
    <name evidence="2" type="ORF">DFR76_1193</name>
</gene>
<comment type="caution">
    <text evidence="2">The sequence shown here is derived from an EMBL/GenBank/DDBJ whole genome shotgun (WGS) entry which is preliminary data.</text>
</comment>
<accession>A0A370HKB0</accession>
<evidence type="ECO:0000256" key="1">
    <source>
        <dbReference type="SAM" id="MobiDB-lite"/>
    </source>
</evidence>